<organism evidence="4 5">
    <name type="scientific">Psophocarpus tetragonolobus</name>
    <name type="common">Winged bean</name>
    <name type="synonym">Dolichos tetragonolobus</name>
    <dbReference type="NCBI Taxonomy" id="3891"/>
    <lineage>
        <taxon>Eukaryota</taxon>
        <taxon>Viridiplantae</taxon>
        <taxon>Streptophyta</taxon>
        <taxon>Embryophyta</taxon>
        <taxon>Tracheophyta</taxon>
        <taxon>Spermatophyta</taxon>
        <taxon>Magnoliopsida</taxon>
        <taxon>eudicotyledons</taxon>
        <taxon>Gunneridae</taxon>
        <taxon>Pentapetalae</taxon>
        <taxon>rosids</taxon>
        <taxon>fabids</taxon>
        <taxon>Fabales</taxon>
        <taxon>Fabaceae</taxon>
        <taxon>Papilionoideae</taxon>
        <taxon>50 kb inversion clade</taxon>
        <taxon>NPAAA clade</taxon>
        <taxon>indigoferoid/millettioid clade</taxon>
        <taxon>Phaseoleae</taxon>
        <taxon>Psophocarpus</taxon>
    </lineage>
</organism>
<sequence>MSGSMTKKIQGQGQSIDEDTMLVQKQGIVTILGSNHDSAASLRRTLSADMSSKKWLSQNGFSPMKKIASSKELSHSEEMKQDRFQIWNTIEKEQFDVWSSILSQKTNEETSKLTTTPYVHPLVIRSKSCLSEKSLEICTESLGSETGSDGFSSYSPSETEEEKEEKEEEESVEIIHEKELQAPKYDYAAKKYWPRSFPPPLPSLHMRSHRDNGRLLLQAVSVPSQNYFWAQRENGRLVLTIAEKEEQELEEVGDHEAEEAESVIEQAPMLLSSGLKLALMANNPIGLGDANKSPKWSYTFNDVDVVQVQRNQLPPRPRQRSIHKKFNAYECYWRTKPTPISAPATNTNTFHQNNYLSLENNLKSCKDSRRSFLFWEPYALLPDLAQILSRC</sequence>
<feature type="domain" description="FAF" evidence="3">
    <location>
        <begin position="196"/>
        <end position="240"/>
    </location>
</feature>
<name>A0AAN9RL24_PSOTE</name>
<protein>
    <recommendedName>
        <fullName evidence="3">FAF domain-containing protein</fullName>
    </recommendedName>
</protein>
<dbReference type="Proteomes" id="UP001386955">
    <property type="component" value="Unassembled WGS sequence"/>
</dbReference>
<dbReference type="InterPro" id="IPR046431">
    <property type="entry name" value="FAF_dom"/>
</dbReference>
<comment type="similarity">
    <text evidence="1">Belongs to the fantastic four family.</text>
</comment>
<evidence type="ECO:0000256" key="2">
    <source>
        <dbReference type="SAM" id="MobiDB-lite"/>
    </source>
</evidence>
<evidence type="ECO:0000313" key="5">
    <source>
        <dbReference type="Proteomes" id="UP001386955"/>
    </source>
</evidence>
<feature type="compositionally biased region" description="Acidic residues" evidence="2">
    <location>
        <begin position="158"/>
        <end position="172"/>
    </location>
</feature>
<proteinExistence type="inferred from homology"/>
<comment type="caution">
    <text evidence="4">The sequence shown here is derived from an EMBL/GenBank/DDBJ whole genome shotgun (WGS) entry which is preliminary data.</text>
</comment>
<accession>A0AAN9RL24</accession>
<evidence type="ECO:0000313" key="4">
    <source>
        <dbReference type="EMBL" id="KAK7375227.1"/>
    </source>
</evidence>
<dbReference type="Pfam" id="PF11250">
    <property type="entry name" value="FAF"/>
    <property type="match status" value="1"/>
</dbReference>
<dbReference type="AlphaFoldDB" id="A0AAN9RL24"/>
<feature type="compositionally biased region" description="Polar residues" evidence="2">
    <location>
        <begin position="141"/>
        <end position="157"/>
    </location>
</feature>
<gene>
    <name evidence="4" type="ORF">VNO78_35920</name>
</gene>
<reference evidence="4 5" key="1">
    <citation type="submission" date="2024-01" db="EMBL/GenBank/DDBJ databases">
        <title>The genomes of 5 underutilized Papilionoideae crops provide insights into root nodulation and disease resistanc.</title>
        <authorList>
            <person name="Jiang F."/>
        </authorList>
    </citation>
    <scope>NUCLEOTIDE SEQUENCE [LARGE SCALE GENOMIC DNA]</scope>
    <source>
        <strain evidence="4">DUOXIRENSHENG_FW03</strain>
        <tissue evidence="4">Leaves</tissue>
    </source>
</reference>
<dbReference type="InterPro" id="IPR021410">
    <property type="entry name" value="FAF"/>
</dbReference>
<feature type="region of interest" description="Disordered" evidence="2">
    <location>
        <begin position="141"/>
        <end position="173"/>
    </location>
</feature>
<dbReference type="PANTHER" id="PTHR33155:SF3">
    <property type="entry name" value="PROTEIN FAF-LIKE, CHLOROPLASTIC"/>
    <property type="match status" value="1"/>
</dbReference>
<dbReference type="EMBL" id="JAYMYS010000066">
    <property type="protein sequence ID" value="KAK7375227.1"/>
    <property type="molecule type" value="Genomic_DNA"/>
</dbReference>
<keyword evidence="5" id="KW-1185">Reference proteome</keyword>
<dbReference type="PANTHER" id="PTHR33155">
    <property type="entry name" value="FANTASTIC FOUR-LIKE PROTEIN (DUF3049)"/>
    <property type="match status" value="1"/>
</dbReference>
<evidence type="ECO:0000256" key="1">
    <source>
        <dbReference type="ARBA" id="ARBA00008690"/>
    </source>
</evidence>
<evidence type="ECO:0000259" key="3">
    <source>
        <dbReference type="Pfam" id="PF11250"/>
    </source>
</evidence>